<organism evidence="1 2">
    <name type="scientific">Candidatus Avoscillospira avistercoris</name>
    <dbReference type="NCBI Taxonomy" id="2840707"/>
    <lineage>
        <taxon>Bacteria</taxon>
        <taxon>Bacillati</taxon>
        <taxon>Bacillota</taxon>
        <taxon>Clostridia</taxon>
        <taxon>Eubacteriales</taxon>
        <taxon>Oscillospiraceae</taxon>
        <taxon>Oscillospiraceae incertae sedis</taxon>
        <taxon>Candidatus Avoscillospira</taxon>
    </lineage>
</organism>
<protein>
    <recommendedName>
        <fullName evidence="3">NTPase</fullName>
    </recommendedName>
</protein>
<sequence>MEFLLTGPVQVGKTTVLTKALAARPLSLGGFTTRWAGDELRLRLLHNGTERTVARRTEQGAAAIPHAFDRAAAELRPGTVTLLDELGFLEARSPAFTAAVLALMDRSPLVVAVVRQRADCPFWAHFAGRSALLLSVTEASRDGLPGHLIRLLDKAVAS</sequence>
<dbReference type="GO" id="GO:0017111">
    <property type="term" value="F:ribonucleoside triphosphate phosphatase activity"/>
    <property type="evidence" value="ECO:0007669"/>
    <property type="project" value="InterPro"/>
</dbReference>
<dbReference type="Gene3D" id="3.40.50.300">
    <property type="entry name" value="P-loop containing nucleotide triphosphate hydrolases"/>
    <property type="match status" value="1"/>
</dbReference>
<reference evidence="1" key="1">
    <citation type="submission" date="2020-10" db="EMBL/GenBank/DDBJ databases">
        <authorList>
            <person name="Gilroy R."/>
        </authorList>
    </citation>
    <scope>NUCLEOTIDE SEQUENCE</scope>
    <source>
        <strain evidence="1">ChiBcec16-1751</strain>
    </source>
</reference>
<dbReference type="EMBL" id="DVJJ01000020">
    <property type="protein sequence ID" value="HIS63960.1"/>
    <property type="molecule type" value="Genomic_DNA"/>
</dbReference>
<dbReference type="InterPro" id="IPR004948">
    <property type="entry name" value="Nuc-triphosphatase_THEP1"/>
</dbReference>
<reference evidence="1" key="2">
    <citation type="journal article" date="2021" name="PeerJ">
        <title>Extensive microbial diversity within the chicken gut microbiome revealed by metagenomics and culture.</title>
        <authorList>
            <person name="Gilroy R."/>
            <person name="Ravi A."/>
            <person name="Getino M."/>
            <person name="Pursley I."/>
            <person name="Horton D.L."/>
            <person name="Alikhan N.F."/>
            <person name="Baker D."/>
            <person name="Gharbi K."/>
            <person name="Hall N."/>
            <person name="Watson M."/>
            <person name="Adriaenssens E.M."/>
            <person name="Foster-Nyarko E."/>
            <person name="Jarju S."/>
            <person name="Secka A."/>
            <person name="Antonio M."/>
            <person name="Oren A."/>
            <person name="Chaudhuri R.R."/>
            <person name="La Ragione R."/>
            <person name="Hildebrand F."/>
            <person name="Pallen M.J."/>
        </authorList>
    </citation>
    <scope>NUCLEOTIDE SEQUENCE</scope>
    <source>
        <strain evidence="1">ChiBcec16-1751</strain>
    </source>
</reference>
<dbReference type="Pfam" id="PF03266">
    <property type="entry name" value="NTPase_1"/>
    <property type="match status" value="1"/>
</dbReference>
<comment type="caution">
    <text evidence="1">The sequence shown here is derived from an EMBL/GenBank/DDBJ whole genome shotgun (WGS) entry which is preliminary data.</text>
</comment>
<gene>
    <name evidence="1" type="ORF">IAA83_01140</name>
</gene>
<evidence type="ECO:0000313" key="1">
    <source>
        <dbReference type="EMBL" id="HIS63960.1"/>
    </source>
</evidence>
<evidence type="ECO:0000313" key="2">
    <source>
        <dbReference type="Proteomes" id="UP000886741"/>
    </source>
</evidence>
<name>A0A9D1F8D1_9FIRM</name>
<dbReference type="AlphaFoldDB" id="A0A9D1F8D1"/>
<dbReference type="Proteomes" id="UP000886741">
    <property type="component" value="Unassembled WGS sequence"/>
</dbReference>
<dbReference type="SUPFAM" id="SSF52540">
    <property type="entry name" value="P-loop containing nucleoside triphosphate hydrolases"/>
    <property type="match status" value="1"/>
</dbReference>
<dbReference type="InterPro" id="IPR027417">
    <property type="entry name" value="P-loop_NTPase"/>
</dbReference>
<accession>A0A9D1F8D1</accession>
<evidence type="ECO:0008006" key="3">
    <source>
        <dbReference type="Google" id="ProtNLM"/>
    </source>
</evidence>
<proteinExistence type="predicted"/>